<evidence type="ECO:0000256" key="6">
    <source>
        <dbReference type="ARBA" id="ARBA00022837"/>
    </source>
</evidence>
<evidence type="ECO:0000313" key="11">
    <source>
        <dbReference type="Proteomes" id="UP001163046"/>
    </source>
</evidence>
<keyword evidence="4" id="KW-0479">Metal-binding</keyword>
<comment type="caution">
    <text evidence="10">The sequence shown here is derived from an EMBL/GenBank/DDBJ whole genome shotgun (WGS) entry which is preliminary data.</text>
</comment>
<dbReference type="CDD" id="cd00057">
    <property type="entry name" value="FA58C"/>
    <property type="match status" value="1"/>
</dbReference>
<evidence type="ECO:0000256" key="5">
    <source>
        <dbReference type="ARBA" id="ARBA00022734"/>
    </source>
</evidence>
<keyword evidence="6" id="KW-0106">Calcium</keyword>
<gene>
    <name evidence="10" type="ORF">OS493_014859</name>
</gene>
<dbReference type="PANTHER" id="PTHR45713">
    <property type="entry name" value="FTP DOMAIN-CONTAINING PROTEIN"/>
    <property type="match status" value="1"/>
</dbReference>
<evidence type="ECO:0000313" key="10">
    <source>
        <dbReference type="EMBL" id="KAJ7334535.1"/>
    </source>
</evidence>
<dbReference type="OrthoDB" id="5985841at2759"/>
<evidence type="ECO:0000259" key="9">
    <source>
        <dbReference type="PROSITE" id="PS50022"/>
    </source>
</evidence>
<dbReference type="GO" id="GO:0046872">
    <property type="term" value="F:metal ion binding"/>
    <property type="evidence" value="ECO:0007669"/>
    <property type="project" value="UniProtKB-KW"/>
</dbReference>
<protein>
    <recommendedName>
        <fullName evidence="9">F5/8 type C domain-containing protein</fullName>
    </recommendedName>
</protein>
<dbReference type="SUPFAM" id="SSF49785">
    <property type="entry name" value="Galactose-binding domain-like"/>
    <property type="match status" value="2"/>
</dbReference>
<dbReference type="InterPro" id="IPR000421">
    <property type="entry name" value="FA58C"/>
</dbReference>
<dbReference type="Gene3D" id="2.60.120.260">
    <property type="entry name" value="Galactose-binding domain-like"/>
    <property type="match status" value="2"/>
</dbReference>
<comment type="similarity">
    <text evidence="2">Belongs to the fucolectin family.</text>
</comment>
<keyword evidence="8" id="KW-0732">Signal</keyword>
<dbReference type="GO" id="GO:0001868">
    <property type="term" value="P:regulation of complement activation, lectin pathway"/>
    <property type="evidence" value="ECO:0007669"/>
    <property type="project" value="UniProtKB-ARBA"/>
</dbReference>
<keyword evidence="7" id="KW-1015">Disulfide bond</keyword>
<dbReference type="Pfam" id="PF22633">
    <property type="entry name" value="F5_F8_type_C_2"/>
    <property type="match status" value="1"/>
</dbReference>
<dbReference type="InterPro" id="IPR006585">
    <property type="entry name" value="FTP1"/>
</dbReference>
<proteinExistence type="inferred from homology"/>
<keyword evidence="11" id="KW-1185">Reference proteome</keyword>
<dbReference type="GO" id="GO:0042806">
    <property type="term" value="F:fucose binding"/>
    <property type="evidence" value="ECO:0007669"/>
    <property type="project" value="UniProtKB-ARBA"/>
</dbReference>
<dbReference type="SMART" id="SM00607">
    <property type="entry name" value="FTP"/>
    <property type="match status" value="1"/>
</dbReference>
<evidence type="ECO:0000256" key="8">
    <source>
        <dbReference type="SAM" id="SignalP"/>
    </source>
</evidence>
<dbReference type="AlphaFoldDB" id="A0A9X0CGU7"/>
<evidence type="ECO:0000256" key="2">
    <source>
        <dbReference type="ARBA" id="ARBA00010147"/>
    </source>
</evidence>
<dbReference type="InterPro" id="IPR051941">
    <property type="entry name" value="BG_Antigen-Binding_Lectin"/>
</dbReference>
<dbReference type="Pfam" id="PF00754">
    <property type="entry name" value="F5_F8_type_C"/>
    <property type="match status" value="1"/>
</dbReference>
<dbReference type="Proteomes" id="UP001163046">
    <property type="component" value="Unassembled WGS sequence"/>
</dbReference>
<feature type="signal peptide" evidence="8">
    <location>
        <begin position="1"/>
        <end position="19"/>
    </location>
</feature>
<organism evidence="10 11">
    <name type="scientific">Desmophyllum pertusum</name>
    <dbReference type="NCBI Taxonomy" id="174260"/>
    <lineage>
        <taxon>Eukaryota</taxon>
        <taxon>Metazoa</taxon>
        <taxon>Cnidaria</taxon>
        <taxon>Anthozoa</taxon>
        <taxon>Hexacorallia</taxon>
        <taxon>Scleractinia</taxon>
        <taxon>Caryophylliina</taxon>
        <taxon>Caryophylliidae</taxon>
        <taxon>Desmophyllum</taxon>
    </lineage>
</organism>
<evidence type="ECO:0000256" key="7">
    <source>
        <dbReference type="ARBA" id="ARBA00023157"/>
    </source>
</evidence>
<accession>A0A9X0CGU7</accession>
<keyword evidence="5" id="KW-0430">Lectin</keyword>
<feature type="domain" description="F5/8 type C" evidence="9">
    <location>
        <begin position="47"/>
        <end position="209"/>
    </location>
</feature>
<dbReference type="PANTHER" id="PTHR45713:SF6">
    <property type="entry name" value="F5_8 TYPE C DOMAIN-CONTAINING PROTEIN"/>
    <property type="match status" value="1"/>
</dbReference>
<evidence type="ECO:0000256" key="1">
    <source>
        <dbReference type="ARBA" id="ARBA00002219"/>
    </source>
</evidence>
<name>A0A9X0CGU7_9CNID</name>
<dbReference type="SMART" id="SM00231">
    <property type="entry name" value="FA58C"/>
    <property type="match status" value="1"/>
</dbReference>
<evidence type="ECO:0000256" key="3">
    <source>
        <dbReference type="ARBA" id="ARBA00011233"/>
    </source>
</evidence>
<feature type="chain" id="PRO_5040981935" description="F5/8 type C domain-containing protein" evidence="8">
    <location>
        <begin position="20"/>
        <end position="623"/>
    </location>
</feature>
<sequence>MKGFTITLLVGATFSISTCFPLGNLPTNLLKRVKREDEDTKDKNVSDTPPGLGGTNFRFPICIHQLPVYQITASSAYPARYWQPYMGLLNNRFGSWCAKKRRGGKGHHTHYMQIDLGVIRLVSGVTTQGRWRTSAFVTPSFVTQYHVDYSIDGQRWDIYKENGTKKLFFGYNGAFTNQFKYRVAARYIKILPKYYYGFRLCMRAAVIGCSFSQVNLATNRTAEQSSTKDGEIASRAIDGNFSSDSCSLTQTEDSPWWRVDLGYSTAIRELYITGPRNGTELKDFEIRIGDSLENKGNGNKKCGDKHSVRPGEIKTITCNNTGKYINIQVPESGKALSLCEVVPYGMDPDMVGFNPYVVQQYVDYIRMQARRQAFIKRVRENQERLRNATLEAQKKGQQAIGGAQQQGQQAINQGQQLAGQGQAAFGQGQAAIGGAVGQGQAALGGIQNQGQQAWGQAQGMLGGAQGQGQQMMNQFQNQGAGMANQFQNQFNQFQNQGAGMANQYQNQMNQLQGQGMGMVNQYQGQLQNQMNQLQGQGMGMVNQLQGQGMGMVNQLQGQGMGMVNQVQGQGMQLANQLQSQGAGMMGQAQSQMNQLQGQGMGMVNQLQGQGSQLANQLQGQGWG</sequence>
<evidence type="ECO:0000256" key="4">
    <source>
        <dbReference type="ARBA" id="ARBA00022723"/>
    </source>
</evidence>
<dbReference type="GO" id="GO:0010185">
    <property type="term" value="P:regulation of cellular defense response"/>
    <property type="evidence" value="ECO:0007669"/>
    <property type="project" value="UniProtKB-ARBA"/>
</dbReference>
<dbReference type="InterPro" id="IPR008979">
    <property type="entry name" value="Galactose-bd-like_sf"/>
</dbReference>
<reference evidence="10" key="1">
    <citation type="submission" date="2023-01" db="EMBL/GenBank/DDBJ databases">
        <title>Genome assembly of the deep-sea coral Lophelia pertusa.</title>
        <authorList>
            <person name="Herrera S."/>
            <person name="Cordes E."/>
        </authorList>
    </citation>
    <scope>NUCLEOTIDE SEQUENCE</scope>
    <source>
        <strain evidence="10">USNM1676648</strain>
        <tissue evidence="10">Polyp</tissue>
    </source>
</reference>
<comment type="subunit">
    <text evidence="3">Homotrimer.</text>
</comment>
<comment type="function">
    <text evidence="1">Acts as a defensive agent. Recognizes blood group fucosylated oligosaccharides including A, B, H and Lewis B-type antigens. Does not recognize Lewis A antigen and has low affinity for monovalent haptens.</text>
</comment>
<dbReference type="PROSITE" id="PS50022">
    <property type="entry name" value="FA58C_3"/>
    <property type="match status" value="1"/>
</dbReference>
<dbReference type="EMBL" id="MU827784">
    <property type="protein sequence ID" value="KAJ7334535.1"/>
    <property type="molecule type" value="Genomic_DNA"/>
</dbReference>